<evidence type="ECO:0000256" key="5">
    <source>
        <dbReference type="ARBA" id="ARBA00022692"/>
    </source>
</evidence>
<feature type="transmembrane region" description="Helical" evidence="10">
    <location>
        <begin position="170"/>
        <end position="195"/>
    </location>
</feature>
<dbReference type="OrthoDB" id="9807748at2"/>
<dbReference type="AlphaFoldDB" id="A0A1T2XCQ6"/>
<proteinExistence type="inferred from homology"/>
<dbReference type="RefSeq" id="WP_078499350.1">
    <property type="nucleotide sequence ID" value="NZ_MSZX01000005.1"/>
</dbReference>
<gene>
    <name evidence="11" type="ORF">BVG16_14275</name>
</gene>
<protein>
    <recommendedName>
        <fullName evidence="3 9">Flagellar biosynthetic protein FliR</fullName>
    </recommendedName>
</protein>
<dbReference type="InterPro" id="IPR006303">
    <property type="entry name" value="FliR"/>
</dbReference>
<feature type="transmembrane region" description="Helical" evidence="10">
    <location>
        <begin position="73"/>
        <end position="97"/>
    </location>
</feature>
<accession>A0A1T2XCQ6</accession>
<dbReference type="NCBIfam" id="TIGR01400">
    <property type="entry name" value="fliR"/>
    <property type="match status" value="1"/>
</dbReference>
<name>A0A1T2XCQ6_9BACL</name>
<evidence type="ECO:0000256" key="6">
    <source>
        <dbReference type="ARBA" id="ARBA00022989"/>
    </source>
</evidence>
<sequence>MDLILQALPVFLLTFCRISAFFVVAPVFSSRNVPNSFKIGLSFFIAVIVYLSYGVSQTVPFDMQYILFVIREVLVGLVLGYTATLFFAVVNTAAGFIDMQIGFGIANVIDPLSGQSAPIMGGFKYAVAVLLFLTMNGHHHMLNAIFTSYEWVPLSNSLFNHIYEGSISTFLLTTFTNTFVLAFQLAAPIVVALFLTDVGLGFLARTAPQFNVFVIGIPLKIIVGLAILLIVIPGLAYLFQQLFATMFSSMDELLKIIQRSGAAT</sequence>
<evidence type="ECO:0000256" key="2">
    <source>
        <dbReference type="ARBA" id="ARBA00009772"/>
    </source>
</evidence>
<keyword evidence="5 10" id="KW-0812">Transmembrane</keyword>
<dbReference type="Proteomes" id="UP000190188">
    <property type="component" value="Unassembled WGS sequence"/>
</dbReference>
<organism evidence="11 12">
    <name type="scientific">Paenibacillus selenitireducens</name>
    <dbReference type="NCBI Taxonomy" id="1324314"/>
    <lineage>
        <taxon>Bacteria</taxon>
        <taxon>Bacillati</taxon>
        <taxon>Bacillota</taxon>
        <taxon>Bacilli</taxon>
        <taxon>Bacillales</taxon>
        <taxon>Paenibacillaceae</taxon>
        <taxon>Paenibacillus</taxon>
    </lineage>
</organism>
<comment type="function">
    <text evidence="1 10">Role in flagellar biosynthesis.</text>
</comment>
<dbReference type="PANTHER" id="PTHR30065">
    <property type="entry name" value="FLAGELLAR BIOSYNTHETIC PROTEIN FLIR"/>
    <property type="match status" value="1"/>
</dbReference>
<dbReference type="STRING" id="1324314.BVG16_14275"/>
<dbReference type="GO" id="GO:0006605">
    <property type="term" value="P:protein targeting"/>
    <property type="evidence" value="ECO:0007669"/>
    <property type="project" value="UniProtKB-UniRule"/>
</dbReference>
<keyword evidence="7 10" id="KW-0472">Membrane</keyword>
<comment type="subcellular location">
    <subcellularLocation>
        <location evidence="10">Cell membrane</location>
        <topology evidence="10">Multi-pass membrane protein</topology>
    </subcellularLocation>
    <subcellularLocation>
        <location evidence="10">Bacterial flagellum basal body</location>
    </subcellularLocation>
</comment>
<keyword evidence="8 10" id="KW-0975">Bacterial flagellum</keyword>
<dbReference type="PANTHER" id="PTHR30065:SF1">
    <property type="entry name" value="SURFACE PRESENTATION OF ANTIGENS PROTEIN SPAR"/>
    <property type="match status" value="1"/>
</dbReference>
<keyword evidence="12" id="KW-1185">Reference proteome</keyword>
<dbReference type="EMBL" id="MSZX01000005">
    <property type="protein sequence ID" value="OPA77608.1"/>
    <property type="molecule type" value="Genomic_DNA"/>
</dbReference>
<evidence type="ECO:0000256" key="3">
    <source>
        <dbReference type="ARBA" id="ARBA00021717"/>
    </source>
</evidence>
<evidence type="ECO:0000256" key="4">
    <source>
        <dbReference type="ARBA" id="ARBA00022475"/>
    </source>
</evidence>
<keyword evidence="11" id="KW-0969">Cilium</keyword>
<dbReference type="InterPro" id="IPR002010">
    <property type="entry name" value="T3SS_IM_R"/>
</dbReference>
<dbReference type="PRINTS" id="PR00953">
    <property type="entry name" value="TYPE3IMRPROT"/>
</dbReference>
<keyword evidence="6 10" id="KW-1133">Transmembrane helix</keyword>
<feature type="transmembrane region" description="Helical" evidence="10">
    <location>
        <begin position="36"/>
        <end position="53"/>
    </location>
</feature>
<evidence type="ECO:0000256" key="9">
    <source>
        <dbReference type="NCBIfam" id="TIGR01400"/>
    </source>
</evidence>
<dbReference type="GO" id="GO:0005886">
    <property type="term" value="C:plasma membrane"/>
    <property type="evidence" value="ECO:0007669"/>
    <property type="project" value="UniProtKB-SubCell"/>
</dbReference>
<evidence type="ECO:0000313" key="11">
    <source>
        <dbReference type="EMBL" id="OPA77608.1"/>
    </source>
</evidence>
<evidence type="ECO:0000256" key="8">
    <source>
        <dbReference type="ARBA" id="ARBA00023143"/>
    </source>
</evidence>
<comment type="caution">
    <text evidence="11">The sequence shown here is derived from an EMBL/GenBank/DDBJ whole genome shotgun (WGS) entry which is preliminary data.</text>
</comment>
<reference evidence="11 12" key="1">
    <citation type="submission" date="2017-01" db="EMBL/GenBank/DDBJ databases">
        <title>Genome analysis of Paenibacillus selenitrireducens ES3-24.</title>
        <authorList>
            <person name="Xu D."/>
            <person name="Yao R."/>
            <person name="Zheng S."/>
        </authorList>
    </citation>
    <scope>NUCLEOTIDE SEQUENCE [LARGE SCALE GENOMIC DNA]</scope>
    <source>
        <strain evidence="11 12">ES3-24</strain>
    </source>
</reference>
<dbReference type="Pfam" id="PF01311">
    <property type="entry name" value="Bac_export_1"/>
    <property type="match status" value="1"/>
</dbReference>
<evidence type="ECO:0000313" key="12">
    <source>
        <dbReference type="Proteomes" id="UP000190188"/>
    </source>
</evidence>
<dbReference type="GO" id="GO:0009425">
    <property type="term" value="C:bacterial-type flagellum basal body"/>
    <property type="evidence" value="ECO:0007669"/>
    <property type="project" value="UniProtKB-SubCell"/>
</dbReference>
<evidence type="ECO:0000256" key="10">
    <source>
        <dbReference type="RuleBase" id="RU362071"/>
    </source>
</evidence>
<feature type="transmembrane region" description="Helical" evidence="10">
    <location>
        <begin position="117"/>
        <end position="135"/>
    </location>
</feature>
<feature type="transmembrane region" description="Helical" evidence="10">
    <location>
        <begin position="215"/>
        <end position="239"/>
    </location>
</feature>
<keyword evidence="4 10" id="KW-1003">Cell membrane</keyword>
<keyword evidence="11" id="KW-0282">Flagellum</keyword>
<evidence type="ECO:0000256" key="7">
    <source>
        <dbReference type="ARBA" id="ARBA00023136"/>
    </source>
</evidence>
<evidence type="ECO:0000256" key="1">
    <source>
        <dbReference type="ARBA" id="ARBA00002578"/>
    </source>
</evidence>
<dbReference type="GO" id="GO:0044780">
    <property type="term" value="P:bacterial-type flagellum assembly"/>
    <property type="evidence" value="ECO:0007669"/>
    <property type="project" value="UniProtKB-UniRule"/>
</dbReference>
<keyword evidence="11" id="KW-0966">Cell projection</keyword>
<comment type="similarity">
    <text evidence="2 10">Belongs to the FliR/MopE/SpaR family.</text>
</comment>